<keyword evidence="2" id="KW-0812">Transmembrane</keyword>
<dbReference type="SMART" id="SM00694">
    <property type="entry name" value="DysFC"/>
    <property type="match status" value="2"/>
</dbReference>
<dbReference type="GO" id="GO:0016020">
    <property type="term" value="C:membrane"/>
    <property type="evidence" value="ECO:0007669"/>
    <property type="project" value="UniProtKB-SubCell"/>
</dbReference>
<dbReference type="OrthoDB" id="270970at2759"/>
<dbReference type="InterPro" id="IPR006614">
    <property type="entry name" value="Peroxin/Ferlin"/>
</dbReference>
<organism evidence="6 7">
    <name type="scientific">Paramuricea clavata</name>
    <name type="common">Red gorgonian</name>
    <name type="synonym">Violescent sea-whip</name>
    <dbReference type="NCBI Taxonomy" id="317549"/>
    <lineage>
        <taxon>Eukaryota</taxon>
        <taxon>Metazoa</taxon>
        <taxon>Cnidaria</taxon>
        <taxon>Anthozoa</taxon>
        <taxon>Octocorallia</taxon>
        <taxon>Malacalcyonacea</taxon>
        <taxon>Plexauridae</taxon>
        <taxon>Paramuricea</taxon>
    </lineage>
</organism>
<keyword evidence="3" id="KW-0677">Repeat</keyword>
<evidence type="ECO:0000313" key="7">
    <source>
        <dbReference type="Proteomes" id="UP001152795"/>
    </source>
</evidence>
<reference evidence="6" key="1">
    <citation type="submission" date="2020-04" db="EMBL/GenBank/DDBJ databases">
        <authorList>
            <person name="Alioto T."/>
            <person name="Alioto T."/>
            <person name="Gomez Garrido J."/>
        </authorList>
    </citation>
    <scope>NUCLEOTIDE SEQUENCE</scope>
    <source>
        <strain evidence="6">A484AB</strain>
    </source>
</reference>
<protein>
    <submittedName>
        <fullName evidence="6">Myoferlin-like isoform X3</fullName>
    </submittedName>
</protein>
<dbReference type="PANTHER" id="PTHR12546">
    <property type="entry name" value="FER-1-LIKE"/>
    <property type="match status" value="1"/>
</dbReference>
<dbReference type="EMBL" id="CACRXK020006664">
    <property type="protein sequence ID" value="CAB4010061.1"/>
    <property type="molecule type" value="Genomic_DNA"/>
</dbReference>
<evidence type="ECO:0000256" key="3">
    <source>
        <dbReference type="ARBA" id="ARBA00022737"/>
    </source>
</evidence>
<dbReference type="Pfam" id="PF00168">
    <property type="entry name" value="C2"/>
    <property type="match status" value="1"/>
</dbReference>
<evidence type="ECO:0000256" key="5">
    <source>
        <dbReference type="ARBA" id="ARBA00023136"/>
    </source>
</evidence>
<comment type="caution">
    <text evidence="6">The sequence shown here is derived from an EMBL/GenBank/DDBJ whole genome shotgun (WGS) entry which is preliminary data.</text>
</comment>
<proteinExistence type="predicted"/>
<dbReference type="PROSITE" id="PS50004">
    <property type="entry name" value="C2"/>
    <property type="match status" value="1"/>
</dbReference>
<keyword evidence="7" id="KW-1185">Reference proteome</keyword>
<name>A0A7D9EKC1_PARCT</name>
<comment type="subcellular location">
    <subcellularLocation>
        <location evidence="1">Membrane</location>
        <topology evidence="1">Single-pass membrane protein</topology>
    </subcellularLocation>
</comment>
<feature type="non-terminal residue" evidence="6">
    <location>
        <position position="1"/>
    </location>
</feature>
<dbReference type="SMART" id="SM00239">
    <property type="entry name" value="C2"/>
    <property type="match status" value="1"/>
</dbReference>
<dbReference type="InterPro" id="IPR035892">
    <property type="entry name" value="C2_domain_sf"/>
</dbReference>
<dbReference type="Gene3D" id="2.60.40.150">
    <property type="entry name" value="C2 domain"/>
    <property type="match status" value="1"/>
</dbReference>
<gene>
    <name evidence="6" type="ORF">PACLA_8A072533</name>
</gene>
<evidence type="ECO:0000256" key="2">
    <source>
        <dbReference type="ARBA" id="ARBA00022692"/>
    </source>
</evidence>
<dbReference type="CDD" id="cd04017">
    <property type="entry name" value="C2D_Ferlin"/>
    <property type="match status" value="1"/>
</dbReference>
<accession>A0A7D9EKC1</accession>
<dbReference type="InterPro" id="IPR037723">
    <property type="entry name" value="C2D_Ferlin"/>
</dbReference>
<keyword evidence="4" id="KW-1133">Transmembrane helix</keyword>
<dbReference type="InterPro" id="IPR000008">
    <property type="entry name" value="C2_dom"/>
</dbReference>
<dbReference type="AlphaFoldDB" id="A0A7D9EKC1"/>
<dbReference type="PANTHER" id="PTHR12546:SF33">
    <property type="entry name" value="SPERM VESICLE FUSION PROTEIN FER-1"/>
    <property type="match status" value="1"/>
</dbReference>
<dbReference type="Proteomes" id="UP001152795">
    <property type="component" value="Unassembled WGS sequence"/>
</dbReference>
<sequence>WEYTVEASYGSTDYEAAEKTFHFCRRRRWKRERINENSVKASLDPLPADEERWEYALTFKSKFHAQKKPLYNVRRKRWRMLLKEKEGETPAAEPVFIVKNDKDKDGGPNLVPPSIFLSFKEPIICQLRAHLFQGRNLLPSDSDGLSDPFVRLSFGTRSAKSKTIKKKLNPTWDQMLVLESVPIYGDPEQIVENPPDIVLELFDCDGSGKTEFLGRVQVEPAVFQADSESFPTTLSWLGVYKGSCKCGDVLAAFELYLDEDNIDNVAPTLPDADVNGWLPIPRGIRPRTQRTAVEVLCWGLRNLRRFHWRKVKSPSVEIEIANEMKKKSVVDSVNGNSNFEGDRLLCFDVGSRLAKSSVSS</sequence>
<evidence type="ECO:0000256" key="4">
    <source>
        <dbReference type="ARBA" id="ARBA00022989"/>
    </source>
</evidence>
<evidence type="ECO:0000313" key="6">
    <source>
        <dbReference type="EMBL" id="CAB4010061.1"/>
    </source>
</evidence>
<dbReference type="SUPFAM" id="SSF49562">
    <property type="entry name" value="C2 domain (Calcium/lipid-binding domain, CaLB)"/>
    <property type="match status" value="1"/>
</dbReference>
<dbReference type="GO" id="GO:0007009">
    <property type="term" value="P:plasma membrane organization"/>
    <property type="evidence" value="ECO:0007669"/>
    <property type="project" value="TreeGrafter"/>
</dbReference>
<dbReference type="InterPro" id="IPR037721">
    <property type="entry name" value="Ferlin"/>
</dbReference>
<evidence type="ECO:0000256" key="1">
    <source>
        <dbReference type="ARBA" id="ARBA00004167"/>
    </source>
</evidence>
<keyword evidence="5" id="KW-0472">Membrane</keyword>